<dbReference type="Proteomes" id="UP000005778">
    <property type="component" value="Chromosome"/>
</dbReference>
<dbReference type="GO" id="GO:0016829">
    <property type="term" value="F:lyase activity"/>
    <property type="evidence" value="ECO:0007669"/>
    <property type="project" value="UniProtKB-UniRule"/>
</dbReference>
<dbReference type="RefSeq" id="WP_004074645.1">
    <property type="nucleotide sequence ID" value="NZ_CM001488.1"/>
</dbReference>
<dbReference type="STRING" id="879212.DespoDRAFT_03159"/>
<gene>
    <name evidence="3" type="ORF">DespoDRAFT_03159</name>
</gene>
<evidence type="ECO:0000313" key="3">
    <source>
        <dbReference type="EMBL" id="EIM64949.1"/>
    </source>
</evidence>
<comment type="similarity">
    <text evidence="2">Belongs to the LarC family.</text>
</comment>
<evidence type="ECO:0000256" key="2">
    <source>
        <dbReference type="HAMAP-Rule" id="MF_01074"/>
    </source>
</evidence>
<name>I5B636_9BACT</name>
<dbReference type="Gene3D" id="3.10.20.300">
    <property type="entry name" value="mk0293 like domain"/>
    <property type="match status" value="1"/>
</dbReference>
<reference evidence="3 4" key="2">
    <citation type="submission" date="2012-02" db="EMBL/GenBank/DDBJ databases">
        <title>Improved High-Quality Draft sequence of Desulfobacter postgatei 2ac9.</title>
        <authorList>
            <consortium name="US DOE Joint Genome Institute"/>
            <person name="Lucas S."/>
            <person name="Han J."/>
            <person name="Lapidus A."/>
            <person name="Cheng J.-F."/>
            <person name="Goodwin L."/>
            <person name="Pitluck S."/>
            <person name="Peters L."/>
            <person name="Ovchinnikova G."/>
            <person name="Held B."/>
            <person name="Detter J.C."/>
            <person name="Han C."/>
            <person name="Tapia R."/>
            <person name="Land M."/>
            <person name="Hauser L."/>
            <person name="Kyrpides N."/>
            <person name="Ivanova N."/>
            <person name="Pagani I."/>
            <person name="Orellana R."/>
            <person name="Lovley D."/>
            <person name="Woyke T."/>
        </authorList>
    </citation>
    <scope>NUCLEOTIDE SEQUENCE [LARGE SCALE GENOMIC DNA]</scope>
    <source>
        <strain evidence="3 4">2ac9</strain>
    </source>
</reference>
<keyword evidence="4" id="KW-1185">Reference proteome</keyword>
<accession>I5B636</accession>
<reference evidence="3 4" key="1">
    <citation type="submission" date="2011-09" db="EMBL/GenBank/DDBJ databases">
        <authorList>
            <consortium name="US DOE Joint Genome Institute (JGI-PGF)"/>
            <person name="Lucas S."/>
            <person name="Han J."/>
            <person name="Lapidus A."/>
            <person name="Cheng J.-F."/>
            <person name="Goodwin L."/>
            <person name="Pitluck S."/>
            <person name="Peters L."/>
            <person name="Land M.L."/>
            <person name="Hauser L."/>
            <person name="Orellana R."/>
            <person name="Lovley D."/>
            <person name="Woyke T.J."/>
        </authorList>
    </citation>
    <scope>NUCLEOTIDE SEQUENCE [LARGE SCALE GENOMIC DNA]</scope>
    <source>
        <strain evidence="3 4">2ac9</strain>
    </source>
</reference>
<organism evidence="3 4">
    <name type="scientific">Desulfobacter postgatei 2ac9</name>
    <dbReference type="NCBI Taxonomy" id="879212"/>
    <lineage>
        <taxon>Bacteria</taxon>
        <taxon>Pseudomonadati</taxon>
        <taxon>Thermodesulfobacteriota</taxon>
        <taxon>Desulfobacteria</taxon>
        <taxon>Desulfobacterales</taxon>
        <taxon>Desulfobacteraceae</taxon>
        <taxon>Desulfobacter</taxon>
    </lineage>
</organism>
<dbReference type="AlphaFoldDB" id="I5B636"/>
<evidence type="ECO:0000313" key="4">
    <source>
        <dbReference type="Proteomes" id="UP000005778"/>
    </source>
</evidence>
<keyword evidence="2" id="KW-0456">Lyase</keyword>
<dbReference type="Pfam" id="PF01969">
    <property type="entry name" value="Ni_insertion"/>
    <property type="match status" value="1"/>
</dbReference>
<dbReference type="PANTHER" id="PTHR36566">
    <property type="entry name" value="NICKEL INSERTION PROTEIN-RELATED"/>
    <property type="match status" value="1"/>
</dbReference>
<protein>
    <recommendedName>
        <fullName evidence="2">Putative nickel insertion protein</fullName>
    </recommendedName>
</protein>
<sequence length="400" mass="43758">MILYLDMMAGIAGDMFLGALVDLGVPVEWLKGKLSPVLDGFDLRTEIVFRHHLRAVNLYVDVTDHVTHRHYTHIRQMIESADLPDQVRANALTAFKHIAQAEAHIHGKDIETVHFHEIGGIDSLVDIIGSFLALDYLGVDQVAATPVPLGSGTIKCAHGTIPVPVPATVAILKGLEVRGSDAKTEIVTPTGAAIVATLAPQFGGMPDMQIEKVGYGAGKRDIGASVPNLLRLVLGTPSVVKNSADNILSDQVHVLYTNVDDMSPESLGFVMDRLMDKGALDVSFTPAFMKKNRPATRIEVICRPAQLQVLADLLLSETTTIGVRYHLCDRMILKRESVEVETSLGRVSAKKITSPNGRARIMPEYDECKRIALDRNLPFYQVYEQILAESNPLDRQTGRS</sequence>
<dbReference type="eggNOG" id="COG1641">
    <property type="taxonomic scope" value="Bacteria"/>
</dbReference>
<dbReference type="GO" id="GO:0016151">
    <property type="term" value="F:nickel cation binding"/>
    <property type="evidence" value="ECO:0007669"/>
    <property type="project" value="UniProtKB-UniRule"/>
</dbReference>
<dbReference type="PANTHER" id="PTHR36566:SF1">
    <property type="entry name" value="PYRIDINIUM-3,5-BISTHIOCARBOXYLIC ACID MONONUCLEOTIDE NICKEL INSERTION PROTEIN"/>
    <property type="match status" value="1"/>
</dbReference>
<evidence type="ECO:0000256" key="1">
    <source>
        <dbReference type="ARBA" id="ARBA00022596"/>
    </source>
</evidence>
<dbReference type="NCBIfam" id="TIGR00299">
    <property type="entry name" value="nickel pincer cofactor biosynthesis protein LarC"/>
    <property type="match status" value="1"/>
</dbReference>
<dbReference type="HOGENOM" id="CLU_028523_2_1_7"/>
<dbReference type="Gene3D" id="3.30.70.1380">
    <property type="entry name" value="Transcriptional regulatory protein pf0864 domain like"/>
    <property type="match status" value="1"/>
</dbReference>
<dbReference type="HAMAP" id="MF_01074">
    <property type="entry name" value="LarC"/>
    <property type="match status" value="1"/>
</dbReference>
<proteinExistence type="inferred from homology"/>
<dbReference type="OrthoDB" id="9765625at2"/>
<dbReference type="InterPro" id="IPR002822">
    <property type="entry name" value="Ni_insertion"/>
</dbReference>
<keyword evidence="1 2" id="KW-0533">Nickel</keyword>
<dbReference type="EMBL" id="CM001488">
    <property type="protein sequence ID" value="EIM64949.1"/>
    <property type="molecule type" value="Genomic_DNA"/>
</dbReference>